<dbReference type="EMBL" id="LAZR01021634">
    <property type="protein sequence ID" value="KKL84683.1"/>
    <property type="molecule type" value="Genomic_DNA"/>
</dbReference>
<reference evidence="2" key="1">
    <citation type="journal article" date="2015" name="Nature">
        <title>Complex archaea that bridge the gap between prokaryotes and eukaryotes.</title>
        <authorList>
            <person name="Spang A."/>
            <person name="Saw J.H."/>
            <person name="Jorgensen S.L."/>
            <person name="Zaremba-Niedzwiedzka K."/>
            <person name="Martijn J."/>
            <person name="Lind A.E."/>
            <person name="van Eijk R."/>
            <person name="Schleper C."/>
            <person name="Guy L."/>
            <person name="Ettema T.J."/>
        </authorList>
    </citation>
    <scope>NUCLEOTIDE SEQUENCE</scope>
</reference>
<keyword evidence="1" id="KW-1133">Transmembrane helix</keyword>
<feature type="transmembrane region" description="Helical" evidence="1">
    <location>
        <begin position="6"/>
        <end position="29"/>
    </location>
</feature>
<keyword evidence="1" id="KW-0812">Transmembrane</keyword>
<dbReference type="AlphaFoldDB" id="A0A0F9FEI5"/>
<sequence length="44" mass="4887">MLILKQFGAIIAITLTGVAIIVIGVWFFAEVKTTIKNIIKELKK</sequence>
<name>A0A0F9FEI5_9ZZZZ</name>
<proteinExistence type="predicted"/>
<comment type="caution">
    <text evidence="2">The sequence shown here is derived from an EMBL/GenBank/DDBJ whole genome shotgun (WGS) entry which is preliminary data.</text>
</comment>
<evidence type="ECO:0000256" key="1">
    <source>
        <dbReference type="SAM" id="Phobius"/>
    </source>
</evidence>
<accession>A0A0F9FEI5</accession>
<organism evidence="2">
    <name type="scientific">marine sediment metagenome</name>
    <dbReference type="NCBI Taxonomy" id="412755"/>
    <lineage>
        <taxon>unclassified sequences</taxon>
        <taxon>metagenomes</taxon>
        <taxon>ecological metagenomes</taxon>
    </lineage>
</organism>
<evidence type="ECO:0000313" key="2">
    <source>
        <dbReference type="EMBL" id="KKL84683.1"/>
    </source>
</evidence>
<keyword evidence="1" id="KW-0472">Membrane</keyword>
<gene>
    <name evidence="2" type="ORF">LCGC14_1962240</name>
</gene>
<protein>
    <submittedName>
        <fullName evidence="2">Uncharacterized protein</fullName>
    </submittedName>
</protein>